<dbReference type="AlphaFoldDB" id="A0A9X1VPN3"/>
<evidence type="ECO:0000313" key="1">
    <source>
        <dbReference type="EMBL" id="MCI2230469.1"/>
    </source>
</evidence>
<dbReference type="Proteomes" id="UP001139369">
    <property type="component" value="Unassembled WGS sequence"/>
</dbReference>
<keyword evidence="2" id="KW-1185">Reference proteome</keyword>
<proteinExistence type="predicted"/>
<evidence type="ECO:0000313" key="2">
    <source>
        <dbReference type="Proteomes" id="UP001139369"/>
    </source>
</evidence>
<gene>
    <name evidence="1" type="ORF">MC378_14915</name>
</gene>
<comment type="caution">
    <text evidence="1">The sequence shown here is derived from an EMBL/GenBank/DDBJ whole genome shotgun (WGS) entry which is preliminary data.</text>
</comment>
<reference evidence="1" key="1">
    <citation type="submission" date="2022-02" db="EMBL/GenBank/DDBJ databases">
        <title>Polaribacter sp. MSW13, isolated from seawater.</title>
        <authorList>
            <person name="Kristyanto S."/>
            <person name="Jung J."/>
            <person name="Jeon C.O."/>
        </authorList>
    </citation>
    <scope>NUCLEOTIDE SEQUENCE</scope>
    <source>
        <strain evidence="1">MSW13</strain>
    </source>
</reference>
<dbReference type="EMBL" id="JAKQYM010000026">
    <property type="protein sequence ID" value="MCI2230469.1"/>
    <property type="molecule type" value="Genomic_DNA"/>
</dbReference>
<organism evidence="1 2">
    <name type="scientific">Polaribacter marinus</name>
    <dbReference type="NCBI Taxonomy" id="2916838"/>
    <lineage>
        <taxon>Bacteria</taxon>
        <taxon>Pseudomonadati</taxon>
        <taxon>Bacteroidota</taxon>
        <taxon>Flavobacteriia</taxon>
        <taxon>Flavobacteriales</taxon>
        <taxon>Flavobacteriaceae</taxon>
    </lineage>
</organism>
<name>A0A9X1VPN3_9FLAO</name>
<protein>
    <submittedName>
        <fullName evidence="1">Uncharacterized protein</fullName>
    </submittedName>
</protein>
<accession>A0A9X1VPN3</accession>
<dbReference type="RefSeq" id="WP_242179601.1">
    <property type="nucleotide sequence ID" value="NZ_JAKQYM010000026.1"/>
</dbReference>
<sequence>MKENNRILRELIEKSVAFQNKSFERNSENIREQIMLNRESIEPFETWKKSAEFDKKLLTELKYQQGKLINLFNEKWSFNNKFEKLLDYKNIYESQTEISIEWHANSAIPHIYKYIIQFEKNGFFKLQIAYPNFYEEGIQKLKSSKTNYRNLYEIKDGGEISMTSEYFKLEGIIIGEGIIDKKINLRDFKERDKLTDPKMLTIVKRKNVT</sequence>